<dbReference type="InterPro" id="IPR037401">
    <property type="entry name" value="SnoaL-like"/>
</dbReference>
<proteinExistence type="predicted"/>
<dbReference type="SUPFAM" id="SSF54427">
    <property type="entry name" value="NTF2-like"/>
    <property type="match status" value="1"/>
</dbReference>
<dbReference type="EMBL" id="JAKXMK010000010">
    <property type="protein sequence ID" value="MCH6166740.1"/>
    <property type="molecule type" value="Genomic_DNA"/>
</dbReference>
<reference evidence="2 3" key="1">
    <citation type="submission" date="2022-03" db="EMBL/GenBank/DDBJ databases">
        <title>Pseudonocardia alaer sp. nov., a novel actinomycete isolated from reed forest soil.</title>
        <authorList>
            <person name="Wang L."/>
        </authorList>
    </citation>
    <scope>NUCLEOTIDE SEQUENCE [LARGE SCALE GENOMIC DNA]</scope>
    <source>
        <strain evidence="2 3">Y-16303</strain>
    </source>
</reference>
<protein>
    <submittedName>
        <fullName evidence="2">DUF4440 domain-containing protein</fullName>
    </submittedName>
</protein>
<sequence>MTTSHDDPAHLVATFLAAFNDGDAAVLEQAYEPDGVLVPRPGFPVTGPERSAANAYLLDMALPMDARPRHVYVAGDIALLIVDWSLRGTAPDGTAVDLRGTATDVARRGTDGDWRYVIDNPFGTALPS</sequence>
<evidence type="ECO:0000313" key="2">
    <source>
        <dbReference type="EMBL" id="MCH6166740.1"/>
    </source>
</evidence>
<evidence type="ECO:0000259" key="1">
    <source>
        <dbReference type="Pfam" id="PF12680"/>
    </source>
</evidence>
<dbReference type="RefSeq" id="WP_241036759.1">
    <property type="nucleotide sequence ID" value="NZ_BAAAJF010000039.1"/>
</dbReference>
<gene>
    <name evidence="2" type="ORF">MMF94_13715</name>
</gene>
<dbReference type="Pfam" id="PF12680">
    <property type="entry name" value="SnoaL_2"/>
    <property type="match status" value="1"/>
</dbReference>
<keyword evidence="3" id="KW-1185">Reference proteome</keyword>
<accession>A0ABS9TDY1</accession>
<dbReference type="InterPro" id="IPR032710">
    <property type="entry name" value="NTF2-like_dom_sf"/>
</dbReference>
<evidence type="ECO:0000313" key="3">
    <source>
        <dbReference type="Proteomes" id="UP001299970"/>
    </source>
</evidence>
<feature type="domain" description="SnoaL-like" evidence="1">
    <location>
        <begin position="12"/>
        <end position="114"/>
    </location>
</feature>
<dbReference type="Proteomes" id="UP001299970">
    <property type="component" value="Unassembled WGS sequence"/>
</dbReference>
<comment type="caution">
    <text evidence="2">The sequence shown here is derived from an EMBL/GenBank/DDBJ whole genome shotgun (WGS) entry which is preliminary data.</text>
</comment>
<dbReference type="Gene3D" id="3.10.450.50">
    <property type="match status" value="1"/>
</dbReference>
<organism evidence="2 3">
    <name type="scientific">Pseudonocardia alaniniphila</name>
    <dbReference type="NCBI Taxonomy" id="75291"/>
    <lineage>
        <taxon>Bacteria</taxon>
        <taxon>Bacillati</taxon>
        <taxon>Actinomycetota</taxon>
        <taxon>Actinomycetes</taxon>
        <taxon>Pseudonocardiales</taxon>
        <taxon>Pseudonocardiaceae</taxon>
        <taxon>Pseudonocardia</taxon>
    </lineage>
</organism>
<name>A0ABS9TDY1_9PSEU</name>